<organism evidence="1 2">
    <name type="scientific">Rhizophlyctis rosea</name>
    <dbReference type="NCBI Taxonomy" id="64517"/>
    <lineage>
        <taxon>Eukaryota</taxon>
        <taxon>Fungi</taxon>
        <taxon>Fungi incertae sedis</taxon>
        <taxon>Chytridiomycota</taxon>
        <taxon>Chytridiomycota incertae sedis</taxon>
        <taxon>Chytridiomycetes</taxon>
        <taxon>Rhizophlyctidales</taxon>
        <taxon>Rhizophlyctidaceae</taxon>
        <taxon>Rhizophlyctis</taxon>
    </lineage>
</organism>
<reference evidence="1" key="1">
    <citation type="submission" date="2020-05" db="EMBL/GenBank/DDBJ databases">
        <title>Phylogenomic resolution of chytrid fungi.</title>
        <authorList>
            <person name="Stajich J.E."/>
            <person name="Amses K."/>
            <person name="Simmons R."/>
            <person name="Seto K."/>
            <person name="Myers J."/>
            <person name="Bonds A."/>
            <person name="Quandt C.A."/>
            <person name="Barry K."/>
            <person name="Liu P."/>
            <person name="Grigoriev I."/>
            <person name="Longcore J.E."/>
            <person name="James T.Y."/>
        </authorList>
    </citation>
    <scope>NUCLEOTIDE SEQUENCE</scope>
    <source>
        <strain evidence="1">JEL0318</strain>
    </source>
</reference>
<dbReference type="Proteomes" id="UP001212841">
    <property type="component" value="Unassembled WGS sequence"/>
</dbReference>
<comment type="caution">
    <text evidence="1">The sequence shown here is derived from an EMBL/GenBank/DDBJ whole genome shotgun (WGS) entry which is preliminary data.</text>
</comment>
<proteinExistence type="predicted"/>
<protein>
    <submittedName>
        <fullName evidence="1">Uncharacterized protein</fullName>
    </submittedName>
</protein>
<gene>
    <name evidence="1" type="ORF">HK097_008890</name>
</gene>
<sequence>MAPQPSFADFALSKKNWLRRAIMNLLHMVADEDYDEIHEFQQLLRWWEEHLDMYTEQFLHQPKMYLEEAIHVSNLIEAETNEFVKEKFLHIVKIIRREMQNLLDEIVRKEEQKKP</sequence>
<keyword evidence="2" id="KW-1185">Reference proteome</keyword>
<accession>A0AAD5SJL6</accession>
<name>A0AAD5SJL6_9FUNG</name>
<dbReference type="AlphaFoldDB" id="A0AAD5SJL6"/>
<dbReference type="EMBL" id="JADGJD010000055">
    <property type="protein sequence ID" value="KAJ3055893.1"/>
    <property type="molecule type" value="Genomic_DNA"/>
</dbReference>
<evidence type="ECO:0000313" key="1">
    <source>
        <dbReference type="EMBL" id="KAJ3055893.1"/>
    </source>
</evidence>
<evidence type="ECO:0000313" key="2">
    <source>
        <dbReference type="Proteomes" id="UP001212841"/>
    </source>
</evidence>